<evidence type="ECO:0008006" key="3">
    <source>
        <dbReference type="Google" id="ProtNLM"/>
    </source>
</evidence>
<evidence type="ECO:0000313" key="1">
    <source>
        <dbReference type="EMBL" id="KAF1960664.1"/>
    </source>
</evidence>
<dbReference type="Pfam" id="PF26639">
    <property type="entry name" value="Het-6_barrel"/>
    <property type="match status" value="1"/>
</dbReference>
<keyword evidence="2" id="KW-1185">Reference proteome</keyword>
<accession>A0A6A5U7K2</accession>
<proteinExistence type="predicted"/>
<sequence>MALSRFFKRSYWRRIWVVQELVHAKGVQFVCGNITVLEEPLHYALRLLRNFRQHQQFQLAQHPQAVDSEIESNAIDTRSPINMLKIRTAVGPFPLIYLMRTVRYFNATDPRDRIFALLSFAADAAELSLRPNYEISHKRVYLEATMSLLKNGFFDILSLCEAHEAPSDLPSWVPDLTRMSYRAPLQQRAIKQDAVAVTTVLQPVFRAAGNAQHTHYFLAFTRAPPVSLSLYAKFVGQVNNVGTVWQSQGFQRWLQELRDFSHVDGTSRDHGHMKAIWRTAVADQEIRQGNQKPRMSERVLENVHSRLGSLDLSTADAHSFLSLGIGDYLYQLQDLAYGRRPFSMSTGHFGIGPSQMITGDFLYVLIGADVPYVLRSSTDGRLELIGEAYAHGLMDGEAFKEGLVADLITLY</sequence>
<evidence type="ECO:0000313" key="2">
    <source>
        <dbReference type="Proteomes" id="UP000800035"/>
    </source>
</evidence>
<dbReference type="PANTHER" id="PTHR24148:SF64">
    <property type="entry name" value="HETEROKARYON INCOMPATIBILITY DOMAIN-CONTAINING PROTEIN"/>
    <property type="match status" value="1"/>
</dbReference>
<reference evidence="1" key="1">
    <citation type="journal article" date="2020" name="Stud. Mycol.">
        <title>101 Dothideomycetes genomes: a test case for predicting lifestyles and emergence of pathogens.</title>
        <authorList>
            <person name="Haridas S."/>
            <person name="Albert R."/>
            <person name="Binder M."/>
            <person name="Bloem J."/>
            <person name="Labutti K."/>
            <person name="Salamov A."/>
            <person name="Andreopoulos B."/>
            <person name="Baker S."/>
            <person name="Barry K."/>
            <person name="Bills G."/>
            <person name="Bluhm B."/>
            <person name="Cannon C."/>
            <person name="Castanera R."/>
            <person name="Culley D."/>
            <person name="Daum C."/>
            <person name="Ezra D."/>
            <person name="Gonzalez J."/>
            <person name="Henrissat B."/>
            <person name="Kuo A."/>
            <person name="Liang C."/>
            <person name="Lipzen A."/>
            <person name="Lutzoni F."/>
            <person name="Magnuson J."/>
            <person name="Mondo S."/>
            <person name="Nolan M."/>
            <person name="Ohm R."/>
            <person name="Pangilinan J."/>
            <person name="Park H.-J."/>
            <person name="Ramirez L."/>
            <person name="Alfaro M."/>
            <person name="Sun H."/>
            <person name="Tritt A."/>
            <person name="Yoshinaga Y."/>
            <person name="Zwiers L.-H."/>
            <person name="Turgeon B."/>
            <person name="Goodwin S."/>
            <person name="Spatafora J."/>
            <person name="Crous P."/>
            <person name="Grigoriev I."/>
        </authorList>
    </citation>
    <scope>NUCLEOTIDE SEQUENCE</scope>
    <source>
        <strain evidence="1">CBS 675.92</strain>
    </source>
</reference>
<organism evidence="1 2">
    <name type="scientific">Byssothecium circinans</name>
    <dbReference type="NCBI Taxonomy" id="147558"/>
    <lineage>
        <taxon>Eukaryota</taxon>
        <taxon>Fungi</taxon>
        <taxon>Dikarya</taxon>
        <taxon>Ascomycota</taxon>
        <taxon>Pezizomycotina</taxon>
        <taxon>Dothideomycetes</taxon>
        <taxon>Pleosporomycetidae</taxon>
        <taxon>Pleosporales</taxon>
        <taxon>Massarineae</taxon>
        <taxon>Massarinaceae</taxon>
        <taxon>Byssothecium</taxon>
    </lineage>
</organism>
<gene>
    <name evidence="1" type="ORF">CC80DRAFT_544069</name>
</gene>
<dbReference type="AlphaFoldDB" id="A0A6A5U7K2"/>
<dbReference type="PANTHER" id="PTHR24148">
    <property type="entry name" value="ANKYRIN REPEAT DOMAIN-CONTAINING PROTEIN 39 HOMOLOG-RELATED"/>
    <property type="match status" value="1"/>
</dbReference>
<dbReference type="Proteomes" id="UP000800035">
    <property type="component" value="Unassembled WGS sequence"/>
</dbReference>
<protein>
    <recommendedName>
        <fullName evidence="3">Heterokaryon incompatibility domain-containing protein</fullName>
    </recommendedName>
</protein>
<dbReference type="OrthoDB" id="3553147at2759"/>
<dbReference type="EMBL" id="ML976982">
    <property type="protein sequence ID" value="KAF1960664.1"/>
    <property type="molecule type" value="Genomic_DNA"/>
</dbReference>
<dbReference type="InterPro" id="IPR052895">
    <property type="entry name" value="HetReg/Transcr_Mod"/>
</dbReference>
<name>A0A6A5U7K2_9PLEO</name>